<dbReference type="Pfam" id="PF00691">
    <property type="entry name" value="OmpA"/>
    <property type="match status" value="1"/>
</dbReference>
<dbReference type="InterPro" id="IPR036737">
    <property type="entry name" value="OmpA-like_sf"/>
</dbReference>
<dbReference type="RefSeq" id="WP_072479682.1">
    <property type="nucleotide sequence ID" value="NZ_FPJG01000006.1"/>
</dbReference>
<proteinExistence type="predicted"/>
<dbReference type="EMBL" id="FPJG01000006">
    <property type="protein sequence ID" value="SFW86248.1"/>
    <property type="molecule type" value="Genomic_DNA"/>
</dbReference>
<organism evidence="4 5">
    <name type="scientific">Amycolatopsis australiensis</name>
    <dbReference type="NCBI Taxonomy" id="546364"/>
    <lineage>
        <taxon>Bacteria</taxon>
        <taxon>Bacillati</taxon>
        <taxon>Actinomycetota</taxon>
        <taxon>Actinomycetes</taxon>
        <taxon>Pseudonocardiales</taxon>
        <taxon>Pseudonocardiaceae</taxon>
        <taxon>Amycolatopsis</taxon>
    </lineage>
</organism>
<name>A0A1K1SPA4_9PSEU</name>
<evidence type="ECO:0000259" key="3">
    <source>
        <dbReference type="PROSITE" id="PS51123"/>
    </source>
</evidence>
<sequence length="168" mass="16394">MRSNIVQTAAGAAIVACLVTACGSDGTAGSGASAGPDLSSSSGTAAPQPPGQGAGDAARQVSASIEQALQQAPITFAPEKADLPAQATQALGQIAKALQGNSVKISVATHAGYPDAGKAKTLSEKRAEAITSALEGLGVGKDRVVQDASGNEKAQGAEALDTQISVAQ</sequence>
<protein>
    <submittedName>
        <fullName evidence="4">Outer membrane protein OmpA</fullName>
    </submittedName>
</protein>
<keyword evidence="1" id="KW-0472">Membrane</keyword>
<evidence type="ECO:0000256" key="1">
    <source>
        <dbReference type="PROSITE-ProRule" id="PRU00473"/>
    </source>
</evidence>
<feature type="domain" description="OmpA-like" evidence="3">
    <location>
        <begin position="63"/>
        <end position="168"/>
    </location>
</feature>
<feature type="region of interest" description="Disordered" evidence="2">
    <location>
        <begin position="27"/>
        <end position="61"/>
    </location>
</feature>
<dbReference type="PROSITE" id="PS51257">
    <property type="entry name" value="PROKAR_LIPOPROTEIN"/>
    <property type="match status" value="1"/>
</dbReference>
<dbReference type="InterPro" id="IPR006665">
    <property type="entry name" value="OmpA-like"/>
</dbReference>
<dbReference type="Gene3D" id="3.30.1330.60">
    <property type="entry name" value="OmpA-like domain"/>
    <property type="match status" value="1"/>
</dbReference>
<gene>
    <name evidence="4" type="ORF">SAMN04489730_6339</name>
</gene>
<dbReference type="STRING" id="546364.SAMN04489730_6339"/>
<dbReference type="OrthoDB" id="3630271at2"/>
<accession>A0A1K1SPA4</accession>
<feature type="region of interest" description="Disordered" evidence="2">
    <location>
        <begin position="148"/>
        <end position="168"/>
    </location>
</feature>
<dbReference type="AlphaFoldDB" id="A0A1K1SPA4"/>
<dbReference type="SUPFAM" id="SSF103088">
    <property type="entry name" value="OmpA-like"/>
    <property type="match status" value="1"/>
</dbReference>
<reference evidence="5" key="1">
    <citation type="submission" date="2016-11" db="EMBL/GenBank/DDBJ databases">
        <authorList>
            <person name="Varghese N."/>
            <person name="Submissions S."/>
        </authorList>
    </citation>
    <scope>NUCLEOTIDE SEQUENCE [LARGE SCALE GENOMIC DNA]</scope>
    <source>
        <strain evidence="5">DSM 44671</strain>
    </source>
</reference>
<keyword evidence="5" id="KW-1185">Reference proteome</keyword>
<evidence type="ECO:0000313" key="4">
    <source>
        <dbReference type="EMBL" id="SFW86248.1"/>
    </source>
</evidence>
<evidence type="ECO:0000313" key="5">
    <source>
        <dbReference type="Proteomes" id="UP000182740"/>
    </source>
</evidence>
<evidence type="ECO:0000256" key="2">
    <source>
        <dbReference type="SAM" id="MobiDB-lite"/>
    </source>
</evidence>
<dbReference type="Proteomes" id="UP000182740">
    <property type="component" value="Unassembled WGS sequence"/>
</dbReference>
<dbReference type="PROSITE" id="PS51123">
    <property type="entry name" value="OMPA_2"/>
    <property type="match status" value="1"/>
</dbReference>
<dbReference type="GO" id="GO:0016020">
    <property type="term" value="C:membrane"/>
    <property type="evidence" value="ECO:0007669"/>
    <property type="project" value="UniProtKB-UniRule"/>
</dbReference>